<evidence type="ECO:0000313" key="2">
    <source>
        <dbReference type="EMBL" id="MEQ2249627.1"/>
    </source>
</evidence>
<evidence type="ECO:0000313" key="3">
    <source>
        <dbReference type="Proteomes" id="UP001482620"/>
    </source>
</evidence>
<evidence type="ECO:0000256" key="1">
    <source>
        <dbReference type="SAM" id="MobiDB-lite"/>
    </source>
</evidence>
<organism evidence="2 3">
    <name type="scientific">Ilyodon furcidens</name>
    <name type="common">goldbreast splitfin</name>
    <dbReference type="NCBI Taxonomy" id="33524"/>
    <lineage>
        <taxon>Eukaryota</taxon>
        <taxon>Metazoa</taxon>
        <taxon>Chordata</taxon>
        <taxon>Craniata</taxon>
        <taxon>Vertebrata</taxon>
        <taxon>Euteleostomi</taxon>
        <taxon>Actinopterygii</taxon>
        <taxon>Neopterygii</taxon>
        <taxon>Teleostei</taxon>
        <taxon>Neoteleostei</taxon>
        <taxon>Acanthomorphata</taxon>
        <taxon>Ovalentaria</taxon>
        <taxon>Atherinomorphae</taxon>
        <taxon>Cyprinodontiformes</taxon>
        <taxon>Goodeidae</taxon>
        <taxon>Ilyodon</taxon>
    </lineage>
</organism>
<dbReference type="Proteomes" id="UP001482620">
    <property type="component" value="Unassembled WGS sequence"/>
</dbReference>
<proteinExistence type="predicted"/>
<reference evidence="2 3" key="1">
    <citation type="submission" date="2021-06" db="EMBL/GenBank/DDBJ databases">
        <authorList>
            <person name="Palmer J.M."/>
        </authorList>
    </citation>
    <scope>NUCLEOTIDE SEQUENCE [LARGE SCALE GENOMIC DNA]</scope>
    <source>
        <strain evidence="3">if_2019</strain>
        <tissue evidence="2">Muscle</tissue>
    </source>
</reference>
<feature type="compositionally biased region" description="Basic residues" evidence="1">
    <location>
        <begin position="124"/>
        <end position="133"/>
    </location>
</feature>
<gene>
    <name evidence="2" type="ORF">ILYODFUR_031314</name>
</gene>
<dbReference type="EMBL" id="JAHRIQ010085930">
    <property type="protein sequence ID" value="MEQ2249627.1"/>
    <property type="molecule type" value="Genomic_DNA"/>
</dbReference>
<protein>
    <submittedName>
        <fullName evidence="2">Uncharacterized protein</fullName>
    </submittedName>
</protein>
<feature type="region of interest" description="Disordered" evidence="1">
    <location>
        <begin position="105"/>
        <end position="133"/>
    </location>
</feature>
<name>A0ABV0UYL1_9TELE</name>
<accession>A0ABV0UYL1</accession>
<keyword evidence="3" id="KW-1185">Reference proteome</keyword>
<sequence length="133" mass="14041">MSQWEPDIDGSTSCPAALTLRRLRGSAAADAGLTGLLTGLANNKPQTSPKTTSRGLVSRTRIHGDTGVSLHPKVHLTLSLMFSAVSGSPPPPPRFLSSVMFRSSRPGDVNVSHKPTQRAGRWGGRGRGRALGF</sequence>
<comment type="caution">
    <text evidence="2">The sequence shown here is derived from an EMBL/GenBank/DDBJ whole genome shotgun (WGS) entry which is preliminary data.</text>
</comment>